<protein>
    <submittedName>
        <fullName evidence="3">Uncharacterized protein</fullName>
    </submittedName>
</protein>
<dbReference type="Proteomes" id="UP001497497">
    <property type="component" value="Unassembled WGS sequence"/>
</dbReference>
<proteinExistence type="predicted"/>
<dbReference type="PRINTS" id="PR00700">
    <property type="entry name" value="PRTYPHPHTASE"/>
</dbReference>
<dbReference type="InterPro" id="IPR050348">
    <property type="entry name" value="Protein-Tyr_Phosphatase"/>
</dbReference>
<evidence type="ECO:0000259" key="2">
    <source>
        <dbReference type="PROSITE" id="PS50056"/>
    </source>
</evidence>
<dbReference type="InterPro" id="IPR003595">
    <property type="entry name" value="Tyr_Pase_cat"/>
</dbReference>
<gene>
    <name evidence="3" type="ORF">GSLYS_00008145001</name>
</gene>
<comment type="caution">
    <text evidence="3">The sequence shown here is derived from an EMBL/GenBank/DDBJ whole genome shotgun (WGS) entry which is preliminary data.</text>
</comment>
<dbReference type="PANTHER" id="PTHR19134">
    <property type="entry name" value="RECEPTOR-TYPE TYROSINE-PROTEIN PHOSPHATASE"/>
    <property type="match status" value="1"/>
</dbReference>
<reference evidence="3 4" key="1">
    <citation type="submission" date="2024-04" db="EMBL/GenBank/DDBJ databases">
        <authorList>
            <consortium name="Genoscope - CEA"/>
            <person name="William W."/>
        </authorList>
    </citation>
    <scope>NUCLEOTIDE SEQUENCE [LARGE SCALE GENOMIC DNA]</scope>
</reference>
<accession>A0AAV2HJJ2</accession>
<dbReference type="CDD" id="cd00047">
    <property type="entry name" value="PTPc"/>
    <property type="match status" value="1"/>
</dbReference>
<dbReference type="SMART" id="SM00404">
    <property type="entry name" value="PTPc_motif"/>
    <property type="match status" value="1"/>
</dbReference>
<name>A0AAV2HJJ2_LYMST</name>
<feature type="domain" description="Tyrosine-protein phosphatase" evidence="1">
    <location>
        <begin position="63"/>
        <end position="327"/>
    </location>
</feature>
<dbReference type="PANTHER" id="PTHR19134:SF449">
    <property type="entry name" value="TYROSINE-PROTEIN PHOSPHATASE 1"/>
    <property type="match status" value="1"/>
</dbReference>
<dbReference type="InterPro" id="IPR029021">
    <property type="entry name" value="Prot-tyrosine_phosphatase-like"/>
</dbReference>
<dbReference type="InterPro" id="IPR000387">
    <property type="entry name" value="Tyr_Pase_dom"/>
</dbReference>
<organism evidence="3 4">
    <name type="scientific">Lymnaea stagnalis</name>
    <name type="common">Great pond snail</name>
    <name type="synonym">Helix stagnalis</name>
    <dbReference type="NCBI Taxonomy" id="6523"/>
    <lineage>
        <taxon>Eukaryota</taxon>
        <taxon>Metazoa</taxon>
        <taxon>Spiralia</taxon>
        <taxon>Lophotrochozoa</taxon>
        <taxon>Mollusca</taxon>
        <taxon>Gastropoda</taxon>
        <taxon>Heterobranchia</taxon>
        <taxon>Euthyneura</taxon>
        <taxon>Panpulmonata</taxon>
        <taxon>Hygrophila</taxon>
        <taxon>Lymnaeoidea</taxon>
        <taxon>Lymnaeidae</taxon>
        <taxon>Lymnaea</taxon>
    </lineage>
</organism>
<dbReference type="InterPro" id="IPR000242">
    <property type="entry name" value="PTP_cat"/>
</dbReference>
<dbReference type="PROSITE" id="PS50055">
    <property type="entry name" value="TYR_PHOSPHATASE_PTP"/>
    <property type="match status" value="1"/>
</dbReference>
<sequence>MIQTMEQYWFLHKAAQVAIVCIGTTVKSNDIVGRNKSLKEKSFTGKTEMEEEFTVVSTVSDDLKEDFDKADDFSGEDGNVYENSEEITDVIKNRFSNIIPKQIYRPFLDCQTIGMSDYINAVVLPGFKKQSQHLLTQLPMPTTVVDFWRLVTQYNVSLIVAFEVQTMVTDKTFGNYSPTAANQELKCSPYVIKSKATNKAALWEEQLLTVETEKRKSLVSVSPNNNESQTVIHLKCLFTELDPDKLLSFLRQIRSYNALAQGRILYTCSNGAKYSGLACVLSLLLDRMEHDSYLTVPLVVGTVKTIRKEVILNLDQYSVLYDVLARYSDNFVTYDNFGNDSRNGAVVEDSSFNEDQDGNLDANY</sequence>
<dbReference type="SMART" id="SM00194">
    <property type="entry name" value="PTPc"/>
    <property type="match status" value="1"/>
</dbReference>
<evidence type="ECO:0000313" key="4">
    <source>
        <dbReference type="Proteomes" id="UP001497497"/>
    </source>
</evidence>
<dbReference type="Pfam" id="PF00102">
    <property type="entry name" value="Y_phosphatase"/>
    <property type="match status" value="1"/>
</dbReference>
<dbReference type="SUPFAM" id="SSF52799">
    <property type="entry name" value="(Phosphotyrosine protein) phosphatases II"/>
    <property type="match status" value="1"/>
</dbReference>
<evidence type="ECO:0000313" key="3">
    <source>
        <dbReference type="EMBL" id="CAL1534185.1"/>
    </source>
</evidence>
<dbReference type="AlphaFoldDB" id="A0AAV2HJJ2"/>
<evidence type="ECO:0000259" key="1">
    <source>
        <dbReference type="PROSITE" id="PS50055"/>
    </source>
</evidence>
<dbReference type="Gene3D" id="3.90.190.10">
    <property type="entry name" value="Protein tyrosine phosphatase superfamily"/>
    <property type="match status" value="1"/>
</dbReference>
<keyword evidence="4" id="KW-1185">Reference proteome</keyword>
<feature type="domain" description="Tyrosine specific protein phosphatases" evidence="2">
    <location>
        <begin position="247"/>
        <end position="318"/>
    </location>
</feature>
<dbReference type="EMBL" id="CAXITT010000163">
    <property type="protein sequence ID" value="CAL1534185.1"/>
    <property type="molecule type" value="Genomic_DNA"/>
</dbReference>
<dbReference type="PROSITE" id="PS50056">
    <property type="entry name" value="TYR_PHOSPHATASE_2"/>
    <property type="match status" value="1"/>
</dbReference>
<dbReference type="GO" id="GO:0004725">
    <property type="term" value="F:protein tyrosine phosphatase activity"/>
    <property type="evidence" value="ECO:0007669"/>
    <property type="project" value="InterPro"/>
</dbReference>